<evidence type="ECO:0000313" key="4">
    <source>
        <dbReference type="Proteomes" id="UP000035860"/>
    </source>
</evidence>
<evidence type="ECO:0000313" key="3">
    <source>
        <dbReference type="EMBL" id="KDN24275.1"/>
    </source>
</evidence>
<dbReference type="EMBL" id="AOMT01000045">
    <property type="protein sequence ID" value="KDN24275.1"/>
    <property type="molecule type" value="Genomic_DNA"/>
</dbReference>
<gene>
    <name evidence="3" type="ORF">MBO_09912</name>
</gene>
<keyword evidence="2" id="KW-0472">Membrane</keyword>
<feature type="transmembrane region" description="Helical" evidence="2">
    <location>
        <begin position="98"/>
        <end position="119"/>
    </location>
</feature>
<keyword evidence="3" id="KW-0614">Plasmid</keyword>
<dbReference type="eggNOG" id="ENOG50302YA">
    <property type="taxonomic scope" value="Bacteria"/>
</dbReference>
<protein>
    <submittedName>
        <fullName evidence="3">Uncharacterized protein</fullName>
    </submittedName>
</protein>
<dbReference type="AlphaFoldDB" id="A0A066UB01"/>
<dbReference type="RefSeq" id="WP_036367396.1">
    <property type="nucleotide sequence ID" value="NZ_AOMT01000045.1"/>
</dbReference>
<keyword evidence="1" id="KW-0175">Coiled coil</keyword>
<keyword evidence="2" id="KW-0812">Transmembrane</keyword>
<evidence type="ECO:0000256" key="2">
    <source>
        <dbReference type="SAM" id="Phobius"/>
    </source>
</evidence>
<geneLocation type="plasmid" evidence="3">
    <name>pMBC-1</name>
</geneLocation>
<reference evidence="3 4" key="1">
    <citation type="journal article" date="2014" name="Genome Announc.">
        <title>Draft Genome Sequence of Moraxella bovoculi Strain 237T (ATCC BAA-1259T) Isolated from a Calf with Infectious Bovine Keratoconjunctivitis.</title>
        <authorList>
            <person name="Calcutt M.J."/>
            <person name="Foecking M.F."/>
            <person name="Martin N.T."/>
            <person name="Mhlanga-Mutangadura T."/>
            <person name="Reilly T.J."/>
        </authorList>
    </citation>
    <scope>NUCLEOTIDE SEQUENCE [LARGE SCALE GENOMIC DNA]</scope>
    <source>
        <strain evidence="3 4">237</strain>
        <plasmid evidence="3">pMBC-1</plasmid>
    </source>
</reference>
<sequence>MSNQDNTELIEVVLGLLEKSKQQDESIQKAIKALESEKTALETLRSDFKGVVMGQTRDSVQNALERPLSRLQGHSENLQGVVRDIKRAKRDLDWRANLWYFGGFAVFMACCMGFMLWFVPSLDEIGARRAELDHLSTQIEKAQNLQRLQTSNCDKRLCVKVIESKCNYGSKGDRYCVAELK</sequence>
<dbReference type="OrthoDB" id="6655706at2"/>
<organism evidence="3 4">
    <name type="scientific">Moraxella bovoculi 237</name>
    <dbReference type="NCBI Taxonomy" id="743974"/>
    <lineage>
        <taxon>Bacteria</taxon>
        <taxon>Pseudomonadati</taxon>
        <taxon>Pseudomonadota</taxon>
        <taxon>Gammaproteobacteria</taxon>
        <taxon>Moraxellales</taxon>
        <taxon>Moraxellaceae</taxon>
        <taxon>Moraxella</taxon>
    </lineage>
</organism>
<evidence type="ECO:0000256" key="1">
    <source>
        <dbReference type="SAM" id="Coils"/>
    </source>
</evidence>
<keyword evidence="4" id="KW-1185">Reference proteome</keyword>
<accession>A0A066UB01</accession>
<name>A0A066UB01_9GAMM</name>
<keyword evidence="2" id="KW-1133">Transmembrane helix</keyword>
<proteinExistence type="predicted"/>
<comment type="caution">
    <text evidence="3">The sequence shown here is derived from an EMBL/GenBank/DDBJ whole genome shotgun (WGS) entry which is preliminary data.</text>
</comment>
<feature type="coiled-coil region" evidence="1">
    <location>
        <begin position="17"/>
        <end position="47"/>
    </location>
</feature>
<dbReference type="Proteomes" id="UP000035860">
    <property type="component" value="Unassembled WGS sequence"/>
</dbReference>